<feature type="domain" description="Restriction endonuclease type II NgoFVII N-terminal" evidence="1">
    <location>
        <begin position="14"/>
        <end position="146"/>
    </location>
</feature>
<gene>
    <name evidence="2" type="ORF">NCTC11048_00698</name>
</gene>
<dbReference type="InterPro" id="IPR019065">
    <property type="entry name" value="RE_NgoFVII_N"/>
</dbReference>
<dbReference type="AlphaFoldDB" id="A0A380G5T7"/>
<evidence type="ECO:0000313" key="3">
    <source>
        <dbReference type="Proteomes" id="UP000255549"/>
    </source>
</evidence>
<dbReference type="Proteomes" id="UP000255549">
    <property type="component" value="Unassembled WGS sequence"/>
</dbReference>
<sequence>MENSDSLYSKVIVSNFEKYSKLKIISGYASSAFLEYVLNNANKVIIDLYIGMSQEGVSLNEHQRFQSLCKSNPNVNVFYQYKGKPTHIKLYVFYGIKSSTTYVGSANFTENGFVNNRELLVQSEESFNYLFDIQSQSSIHCNDQNVGNYINFFNDDKVVNSEKDDVDAEKEINVESDLQRMVQKFNEKHDIRDLSNGYLLPIVTDENANKLWNQTGVNGVFHSGDSYLRKANNHSLKEFFTIDEFKIIAYDGKCYDAKLKGNFYRELHVEGWNFYDELFKWLDLNSKLPINHTHLRELGYTSFYFEKKENDVYLMTLVNGL</sequence>
<dbReference type="OrthoDB" id="2414633at2"/>
<reference evidence="2 3" key="1">
    <citation type="submission" date="2018-06" db="EMBL/GenBank/DDBJ databases">
        <authorList>
            <consortium name="Pathogen Informatics"/>
            <person name="Doyle S."/>
        </authorList>
    </citation>
    <scope>NUCLEOTIDE SEQUENCE [LARGE SCALE GENOMIC DNA]</scope>
    <source>
        <strain evidence="3">NCTC 11048</strain>
    </source>
</reference>
<dbReference type="CDD" id="cd09117">
    <property type="entry name" value="PLDc_Bfil_DEXD_like"/>
    <property type="match status" value="1"/>
</dbReference>
<dbReference type="STRING" id="1141106.GCA_000308095_01360"/>
<dbReference type="RefSeq" id="WP_019168434.1">
    <property type="nucleotide sequence ID" value="NZ_CAIB01000145.1"/>
</dbReference>
<protein>
    <submittedName>
        <fullName evidence="2">Predicted HKD family nuclease</fullName>
    </submittedName>
</protein>
<dbReference type="Gene3D" id="3.30.870.10">
    <property type="entry name" value="Endonuclease Chain A"/>
    <property type="match status" value="1"/>
</dbReference>
<dbReference type="Pfam" id="PF09565">
    <property type="entry name" value="RE_NgoFVII"/>
    <property type="match status" value="1"/>
</dbReference>
<evidence type="ECO:0000313" key="2">
    <source>
        <dbReference type="EMBL" id="SUM45710.1"/>
    </source>
</evidence>
<name>A0A380G5T7_STAIN</name>
<proteinExistence type="predicted"/>
<evidence type="ECO:0000259" key="1">
    <source>
        <dbReference type="Pfam" id="PF09565"/>
    </source>
</evidence>
<organism evidence="2 3">
    <name type="scientific">Staphylococcus intermedius NCTC 11048</name>
    <dbReference type="NCBI Taxonomy" id="1141106"/>
    <lineage>
        <taxon>Bacteria</taxon>
        <taxon>Bacillati</taxon>
        <taxon>Bacillota</taxon>
        <taxon>Bacilli</taxon>
        <taxon>Bacillales</taxon>
        <taxon>Staphylococcaceae</taxon>
        <taxon>Staphylococcus</taxon>
        <taxon>Staphylococcus intermedius group</taxon>
    </lineage>
</organism>
<accession>A0A380G5T7</accession>
<dbReference type="EMBL" id="UHDP01000003">
    <property type="protein sequence ID" value="SUM45710.1"/>
    <property type="molecule type" value="Genomic_DNA"/>
</dbReference>
<keyword evidence="3" id="KW-1185">Reference proteome</keyword>
<dbReference type="SUPFAM" id="SSF56024">
    <property type="entry name" value="Phospholipase D/nuclease"/>
    <property type="match status" value="1"/>
</dbReference>